<dbReference type="SUPFAM" id="SSF57903">
    <property type="entry name" value="FYVE/PHD zinc finger"/>
    <property type="match status" value="1"/>
</dbReference>
<evidence type="ECO:0000256" key="1">
    <source>
        <dbReference type="ARBA" id="ARBA00022723"/>
    </source>
</evidence>
<keyword evidence="2 4" id="KW-0863">Zinc-finger</keyword>
<evidence type="ECO:0000256" key="6">
    <source>
        <dbReference type="SAM" id="MobiDB-lite"/>
    </source>
</evidence>
<feature type="coiled-coil region" evidence="5">
    <location>
        <begin position="255"/>
        <end position="282"/>
    </location>
</feature>
<dbReference type="SMART" id="SM00336">
    <property type="entry name" value="BBOX"/>
    <property type="match status" value="2"/>
</dbReference>
<dbReference type="InterPro" id="IPR011011">
    <property type="entry name" value="Znf_FYVE_PHD"/>
</dbReference>
<sequence>MSSPKDEEAGGFVDKCANSEVYFRCIGCSSAESYDILSKCLHVVCKQCLSSLKSDELYKCPSCGEFSSETINNPTISKSEVGQNTPKCNWCDDNGEDTKSVGNCKECDVWLCDECLKGHNRMPPLRNHSIVMLSKSVNQDNLRCEAHPHETLECFCEACGILTCRDCQLSVHRDHGSHRWVGEKASLLKAPLEEAVAKLEQYQPQLLDSASVALNASTSTKDDSFLGSVEKTRLGIEARASSLILRIRSRTDALLKELDKKCDDSVQQLVAAEALIQKLQQQIHFTLTFANRLISNKDAHPASLVQLFDVVQNRLECLRSRAERLIMDLPPSADALEAANCPTDSSDLSAWRKSTLGWRTTANTRALFFGNWNPEELARHSGQVAWLPKPAAERDQKTPCSTNTSVKPEGDAGVFGADDNAKTNGADKPDNINSFSHGTSFGDFLDNLAELDDRNRGTPTQPSMGCAICFGGGLLAHCRQCRRTYHLDCHLPRLTSVSLVPGWVCGLCADQSAATVASVDPVVPGGMSQTDYLTGCRILMGLLVHAEAVHFCATVCPACSVPLLQPGLAVKHCPAGHLYHRLADLRLQLEQAALGPNDSFPDLLHENVDVNGKVDIDNLSASGRARLTRLDDWLVAVDKFWSDAANGDDPSNAHSTSKGCLRAARRLRSRLTSLVRVHRPESLAALSALCPDNLSDDAGSTTLNDDTDRVIGSCGTAEFRIGAD</sequence>
<dbReference type="SMART" id="SM00249">
    <property type="entry name" value="PHD"/>
    <property type="match status" value="1"/>
</dbReference>
<evidence type="ECO:0000256" key="5">
    <source>
        <dbReference type="SAM" id="Coils"/>
    </source>
</evidence>
<dbReference type="PANTHER" id="PTHR25462">
    <property type="entry name" value="BONUS, ISOFORM C-RELATED"/>
    <property type="match status" value="1"/>
</dbReference>
<reference evidence="9 10" key="1">
    <citation type="submission" date="2019-04" db="EMBL/GenBank/DDBJ databases">
        <title>Annotation for the trematode Fasciola gigantica.</title>
        <authorList>
            <person name="Choi Y.-J."/>
        </authorList>
    </citation>
    <scope>NUCLEOTIDE SEQUENCE [LARGE SCALE GENOMIC DNA]</scope>
    <source>
        <strain evidence="9">Uganda_cow_1</strain>
    </source>
</reference>
<keyword evidence="3" id="KW-0862">Zinc</keyword>
<dbReference type="SUPFAM" id="SSF57850">
    <property type="entry name" value="RING/U-box"/>
    <property type="match status" value="1"/>
</dbReference>
<dbReference type="STRING" id="46835.A0A504YB53"/>
<dbReference type="PANTHER" id="PTHR25462:SF296">
    <property type="entry name" value="MEIOTIC P26, ISOFORM F"/>
    <property type="match status" value="1"/>
</dbReference>
<dbReference type="EMBL" id="SUNJ01012070">
    <property type="protein sequence ID" value="TPP58374.1"/>
    <property type="molecule type" value="Genomic_DNA"/>
</dbReference>
<dbReference type="InterPro" id="IPR013083">
    <property type="entry name" value="Znf_RING/FYVE/PHD"/>
</dbReference>
<gene>
    <name evidence="9" type="ORF">FGIG_11920</name>
</gene>
<protein>
    <submittedName>
        <fullName evidence="9">E3 ubiquitin-protein ligase TRIM33</fullName>
    </submittedName>
</protein>
<proteinExistence type="predicted"/>
<dbReference type="InterPro" id="IPR001841">
    <property type="entry name" value="Znf_RING"/>
</dbReference>
<evidence type="ECO:0000256" key="2">
    <source>
        <dbReference type="ARBA" id="ARBA00022771"/>
    </source>
</evidence>
<dbReference type="InterPro" id="IPR001965">
    <property type="entry name" value="Znf_PHD"/>
</dbReference>
<evidence type="ECO:0000256" key="3">
    <source>
        <dbReference type="ARBA" id="ARBA00022833"/>
    </source>
</evidence>
<dbReference type="AlphaFoldDB" id="A0A504YB53"/>
<accession>A0A504YB53</accession>
<dbReference type="Pfam" id="PF00643">
    <property type="entry name" value="zf-B_box"/>
    <property type="match status" value="1"/>
</dbReference>
<dbReference type="SUPFAM" id="SSF57845">
    <property type="entry name" value="B-box zinc-binding domain"/>
    <property type="match status" value="1"/>
</dbReference>
<dbReference type="Proteomes" id="UP000316759">
    <property type="component" value="Unassembled WGS sequence"/>
</dbReference>
<dbReference type="GO" id="GO:0008270">
    <property type="term" value="F:zinc ion binding"/>
    <property type="evidence" value="ECO:0007669"/>
    <property type="project" value="UniProtKB-KW"/>
</dbReference>
<evidence type="ECO:0000256" key="4">
    <source>
        <dbReference type="PROSITE-ProRule" id="PRU00024"/>
    </source>
</evidence>
<name>A0A504YB53_FASGI</name>
<evidence type="ECO:0000259" key="7">
    <source>
        <dbReference type="PROSITE" id="PS50089"/>
    </source>
</evidence>
<evidence type="ECO:0000313" key="9">
    <source>
        <dbReference type="EMBL" id="TPP58374.1"/>
    </source>
</evidence>
<keyword evidence="1" id="KW-0479">Metal-binding</keyword>
<feature type="domain" description="B box-type" evidence="8">
    <location>
        <begin position="139"/>
        <end position="183"/>
    </location>
</feature>
<evidence type="ECO:0000313" key="10">
    <source>
        <dbReference type="Proteomes" id="UP000316759"/>
    </source>
</evidence>
<organism evidence="9 10">
    <name type="scientific">Fasciola gigantica</name>
    <name type="common">Giant liver fluke</name>
    <dbReference type="NCBI Taxonomy" id="46835"/>
    <lineage>
        <taxon>Eukaryota</taxon>
        <taxon>Metazoa</taxon>
        <taxon>Spiralia</taxon>
        <taxon>Lophotrochozoa</taxon>
        <taxon>Platyhelminthes</taxon>
        <taxon>Trematoda</taxon>
        <taxon>Digenea</taxon>
        <taxon>Plagiorchiida</taxon>
        <taxon>Echinostomata</taxon>
        <taxon>Echinostomatoidea</taxon>
        <taxon>Fasciolidae</taxon>
        <taxon>Fasciola</taxon>
    </lineage>
</organism>
<dbReference type="Gene3D" id="3.30.40.10">
    <property type="entry name" value="Zinc/RING finger domain, C3HC4 (zinc finger)"/>
    <property type="match status" value="1"/>
</dbReference>
<dbReference type="InterPro" id="IPR047153">
    <property type="entry name" value="TRIM45/56/19-like"/>
</dbReference>
<feature type="region of interest" description="Disordered" evidence="6">
    <location>
        <begin position="390"/>
        <end position="415"/>
    </location>
</feature>
<keyword evidence="5" id="KW-0175">Coiled coil</keyword>
<dbReference type="OrthoDB" id="6020909at2759"/>
<keyword evidence="10" id="KW-1185">Reference proteome</keyword>
<comment type="caution">
    <text evidence="9">The sequence shown here is derived from an EMBL/GenBank/DDBJ whole genome shotgun (WGS) entry which is preliminary data.</text>
</comment>
<dbReference type="Gene3D" id="3.30.160.60">
    <property type="entry name" value="Classic Zinc Finger"/>
    <property type="match status" value="1"/>
</dbReference>
<dbReference type="PROSITE" id="PS50089">
    <property type="entry name" value="ZF_RING_2"/>
    <property type="match status" value="1"/>
</dbReference>
<dbReference type="InterPro" id="IPR000315">
    <property type="entry name" value="Znf_B-box"/>
</dbReference>
<dbReference type="InterPro" id="IPR017907">
    <property type="entry name" value="Znf_RING_CS"/>
</dbReference>
<feature type="domain" description="RING-type" evidence="7">
    <location>
        <begin position="25"/>
        <end position="63"/>
    </location>
</feature>
<dbReference type="PROSITE" id="PS00518">
    <property type="entry name" value="ZF_RING_1"/>
    <property type="match status" value="1"/>
</dbReference>
<evidence type="ECO:0000259" key="8">
    <source>
        <dbReference type="PROSITE" id="PS50119"/>
    </source>
</evidence>
<dbReference type="PROSITE" id="PS50119">
    <property type="entry name" value="ZF_BBOX"/>
    <property type="match status" value="1"/>
</dbReference>